<sequence>MSEGNTEDDGLGTRAVLPPAPPAAACTPSAPGHDLLVPLGALADWVVGEDAA</sequence>
<evidence type="ECO:0000256" key="1">
    <source>
        <dbReference type="SAM" id="MobiDB-lite"/>
    </source>
</evidence>
<feature type="region of interest" description="Disordered" evidence="1">
    <location>
        <begin position="1"/>
        <end position="27"/>
    </location>
</feature>
<name>A0A8H9GLY6_9MICO</name>
<dbReference type="EMBL" id="BMPT01000017">
    <property type="protein sequence ID" value="GGM37606.1"/>
    <property type="molecule type" value="Genomic_DNA"/>
</dbReference>
<evidence type="ECO:0000313" key="2">
    <source>
        <dbReference type="EMBL" id="GGM37606.1"/>
    </source>
</evidence>
<evidence type="ECO:0000313" key="3">
    <source>
        <dbReference type="Proteomes" id="UP000655589"/>
    </source>
</evidence>
<dbReference type="AlphaFoldDB" id="A0A8H9GLY6"/>
<proteinExistence type="predicted"/>
<reference evidence="2" key="2">
    <citation type="submission" date="2020-09" db="EMBL/GenBank/DDBJ databases">
        <authorList>
            <person name="Sun Q."/>
            <person name="Ohkuma M."/>
        </authorList>
    </citation>
    <scope>NUCLEOTIDE SEQUENCE</scope>
    <source>
        <strain evidence="2">JCM 3051</strain>
    </source>
</reference>
<gene>
    <name evidence="2" type="ORF">GCM10010102_36510</name>
</gene>
<dbReference type="RefSeq" id="WP_171106851.1">
    <property type="nucleotide sequence ID" value="NZ_BMPT01000017.1"/>
</dbReference>
<feature type="compositionally biased region" description="Acidic residues" evidence="1">
    <location>
        <begin position="1"/>
        <end position="10"/>
    </location>
</feature>
<keyword evidence="3" id="KW-1185">Reference proteome</keyword>
<accession>A0A8H9GLY6</accession>
<dbReference type="Proteomes" id="UP000655589">
    <property type="component" value="Unassembled WGS sequence"/>
</dbReference>
<protein>
    <submittedName>
        <fullName evidence="2">Uncharacterized protein</fullName>
    </submittedName>
</protein>
<organism evidence="2 3">
    <name type="scientific">Promicromonospora citrea</name>
    <dbReference type="NCBI Taxonomy" id="43677"/>
    <lineage>
        <taxon>Bacteria</taxon>
        <taxon>Bacillati</taxon>
        <taxon>Actinomycetota</taxon>
        <taxon>Actinomycetes</taxon>
        <taxon>Micrococcales</taxon>
        <taxon>Promicromonosporaceae</taxon>
        <taxon>Promicromonospora</taxon>
    </lineage>
</organism>
<reference evidence="2" key="1">
    <citation type="journal article" date="2014" name="Int. J. Syst. Evol. Microbiol.">
        <title>Complete genome sequence of Corynebacterium casei LMG S-19264T (=DSM 44701T), isolated from a smear-ripened cheese.</title>
        <authorList>
            <consortium name="US DOE Joint Genome Institute (JGI-PGF)"/>
            <person name="Walter F."/>
            <person name="Albersmeier A."/>
            <person name="Kalinowski J."/>
            <person name="Ruckert C."/>
        </authorList>
    </citation>
    <scope>NUCLEOTIDE SEQUENCE</scope>
    <source>
        <strain evidence="2">JCM 3051</strain>
    </source>
</reference>
<comment type="caution">
    <text evidence="2">The sequence shown here is derived from an EMBL/GenBank/DDBJ whole genome shotgun (WGS) entry which is preliminary data.</text>
</comment>